<gene>
    <name evidence="1" type="ORF">F7725_010600</name>
</gene>
<name>A0A7J5XNZ1_DISMA</name>
<comment type="caution">
    <text evidence="1">The sequence shown here is derived from an EMBL/GenBank/DDBJ whole genome shotgun (WGS) entry which is preliminary data.</text>
</comment>
<evidence type="ECO:0000313" key="2">
    <source>
        <dbReference type="Proteomes" id="UP000518266"/>
    </source>
</evidence>
<dbReference type="AlphaFoldDB" id="A0A7J5XNZ1"/>
<keyword evidence="2" id="KW-1185">Reference proteome</keyword>
<dbReference type="OrthoDB" id="9017167at2759"/>
<organism evidence="1 2">
    <name type="scientific">Dissostichus mawsoni</name>
    <name type="common">Antarctic cod</name>
    <dbReference type="NCBI Taxonomy" id="36200"/>
    <lineage>
        <taxon>Eukaryota</taxon>
        <taxon>Metazoa</taxon>
        <taxon>Chordata</taxon>
        <taxon>Craniata</taxon>
        <taxon>Vertebrata</taxon>
        <taxon>Euteleostomi</taxon>
        <taxon>Actinopterygii</taxon>
        <taxon>Neopterygii</taxon>
        <taxon>Teleostei</taxon>
        <taxon>Neoteleostei</taxon>
        <taxon>Acanthomorphata</taxon>
        <taxon>Eupercaria</taxon>
        <taxon>Perciformes</taxon>
        <taxon>Notothenioidei</taxon>
        <taxon>Nototheniidae</taxon>
        <taxon>Dissostichus</taxon>
    </lineage>
</organism>
<evidence type="ECO:0000313" key="1">
    <source>
        <dbReference type="EMBL" id="KAF3838832.1"/>
    </source>
</evidence>
<dbReference type="EMBL" id="JAAKFY010000022">
    <property type="protein sequence ID" value="KAF3838832.1"/>
    <property type="molecule type" value="Genomic_DNA"/>
</dbReference>
<reference evidence="1 2" key="1">
    <citation type="submission" date="2020-03" db="EMBL/GenBank/DDBJ databases">
        <title>Dissostichus mawsoni Genome sequencing and assembly.</title>
        <authorList>
            <person name="Park H."/>
        </authorList>
    </citation>
    <scope>NUCLEOTIDE SEQUENCE [LARGE SCALE GENOMIC DNA]</scope>
    <source>
        <strain evidence="1">DM0001</strain>
        <tissue evidence="1">Muscle</tissue>
    </source>
</reference>
<accession>A0A7J5XNZ1</accession>
<dbReference type="Proteomes" id="UP000518266">
    <property type="component" value="Unassembled WGS sequence"/>
</dbReference>
<sequence>MKQRAFWEISAVPHEDPAPTFHKPPASDLRPLPDVAMTGNCTHECTEFGHSDSCWMPGGEPSPLAR</sequence>
<protein>
    <submittedName>
        <fullName evidence="1">Uncharacterized protein</fullName>
    </submittedName>
</protein>
<proteinExistence type="predicted"/>